<keyword evidence="6" id="KW-1185">Reference proteome</keyword>
<feature type="domain" description="SKP1 component dimerisation" evidence="2">
    <location>
        <begin position="107"/>
        <end position="152"/>
    </location>
</feature>
<dbReference type="SUPFAM" id="SSF81382">
    <property type="entry name" value="Skp1 dimerisation domain-like"/>
    <property type="match status" value="1"/>
</dbReference>
<dbReference type="Pfam" id="PF01466">
    <property type="entry name" value="Skp1"/>
    <property type="match status" value="1"/>
</dbReference>
<protein>
    <submittedName>
        <fullName evidence="7">Skp1 domain-containing protein</fullName>
    </submittedName>
</protein>
<name>A0A0R3SCS8_HYMDI</name>
<sequence>MSSDNMLTLITIDEVEFRVKPSDCVLSKVLWRFCNCKDKLSSPKSITIRSSTFQKILYWLQNHTYMYTYLEGLKFEDLNEFDKKFLQVDDVTLINIFKEAHLLMIDQLVEICAIALADRLETKSVDEIRELFHELDDFEPGEIEEIRKEAEKLKIGH</sequence>
<dbReference type="Proteomes" id="UP000274504">
    <property type="component" value="Unassembled WGS sequence"/>
</dbReference>
<dbReference type="WBParaSite" id="HDID_0000241401-mRNA-1">
    <property type="protein sequence ID" value="HDID_0000241401-mRNA-1"/>
    <property type="gene ID" value="HDID_0000241401"/>
</dbReference>
<dbReference type="PIRSF" id="PIRSF028729">
    <property type="entry name" value="E3_ubiquit_lig_SCF_Skp"/>
    <property type="match status" value="1"/>
</dbReference>
<evidence type="ECO:0000256" key="1">
    <source>
        <dbReference type="PIRNR" id="PIRNR028729"/>
    </source>
</evidence>
<dbReference type="EMBL" id="CABIJS010000444">
    <property type="protein sequence ID" value="VUZ51927.1"/>
    <property type="molecule type" value="Genomic_DNA"/>
</dbReference>
<reference evidence="3 5" key="2">
    <citation type="submission" date="2018-11" db="EMBL/GenBank/DDBJ databases">
        <authorList>
            <consortium name="Pathogen Informatics"/>
        </authorList>
    </citation>
    <scope>NUCLEOTIDE SEQUENCE [LARGE SCALE GENOMIC DNA]</scope>
</reference>
<accession>A0A0R3SCS8</accession>
<evidence type="ECO:0000313" key="6">
    <source>
        <dbReference type="Proteomes" id="UP000321570"/>
    </source>
</evidence>
<evidence type="ECO:0000313" key="3">
    <source>
        <dbReference type="EMBL" id="VDL19876.1"/>
    </source>
</evidence>
<comment type="pathway">
    <text evidence="1">Protein modification; protein ubiquitination.</text>
</comment>
<evidence type="ECO:0000259" key="2">
    <source>
        <dbReference type="Pfam" id="PF01466"/>
    </source>
</evidence>
<dbReference type="STRING" id="6216.A0A0R3SCS8"/>
<evidence type="ECO:0000313" key="5">
    <source>
        <dbReference type="Proteomes" id="UP000274504"/>
    </source>
</evidence>
<reference evidence="7" key="1">
    <citation type="submission" date="2017-02" db="UniProtKB">
        <authorList>
            <consortium name="WormBaseParasite"/>
        </authorList>
    </citation>
    <scope>IDENTIFICATION</scope>
</reference>
<comment type="similarity">
    <text evidence="1">Belongs to the SKP1 family.</text>
</comment>
<keyword evidence="1" id="KW-0833">Ubl conjugation pathway</keyword>
<dbReference type="InterPro" id="IPR036296">
    <property type="entry name" value="SKP1-like_dim_sf"/>
</dbReference>
<organism evidence="7">
    <name type="scientific">Hymenolepis diminuta</name>
    <name type="common">Rat tapeworm</name>
    <dbReference type="NCBI Taxonomy" id="6216"/>
    <lineage>
        <taxon>Eukaryota</taxon>
        <taxon>Metazoa</taxon>
        <taxon>Spiralia</taxon>
        <taxon>Lophotrochozoa</taxon>
        <taxon>Platyhelminthes</taxon>
        <taxon>Cestoda</taxon>
        <taxon>Eucestoda</taxon>
        <taxon>Cyclophyllidea</taxon>
        <taxon>Hymenolepididae</taxon>
        <taxon>Hymenolepis</taxon>
    </lineage>
</organism>
<dbReference type="Gene3D" id="3.30.710.10">
    <property type="entry name" value="Potassium Channel Kv1.1, Chain A"/>
    <property type="match status" value="1"/>
</dbReference>
<dbReference type="InterPro" id="IPR016072">
    <property type="entry name" value="Skp1_comp_dimer"/>
</dbReference>
<proteinExistence type="inferred from homology"/>
<dbReference type="InterPro" id="IPR016897">
    <property type="entry name" value="SKP1"/>
</dbReference>
<gene>
    <name evidence="3" type="ORF">HDID_LOCUS2415</name>
    <name evidence="4" type="ORF">WMSIL1_LOCUS10288</name>
</gene>
<dbReference type="OrthoDB" id="2342932at2759"/>
<evidence type="ECO:0000313" key="4">
    <source>
        <dbReference type="EMBL" id="VUZ51927.1"/>
    </source>
</evidence>
<reference evidence="4 6" key="3">
    <citation type="submission" date="2019-07" db="EMBL/GenBank/DDBJ databases">
        <authorList>
            <person name="Jastrzebski P J."/>
            <person name="Paukszto L."/>
            <person name="Jastrzebski P J."/>
        </authorList>
    </citation>
    <scope>NUCLEOTIDE SEQUENCE [LARGE SCALE GENOMIC DNA]</scope>
    <source>
        <strain evidence="4 6">WMS-il1</strain>
    </source>
</reference>
<dbReference type="InterPro" id="IPR011333">
    <property type="entry name" value="SKP1/BTB/POZ_sf"/>
</dbReference>
<dbReference type="EMBL" id="UYSG01000586">
    <property type="protein sequence ID" value="VDL19876.1"/>
    <property type="molecule type" value="Genomic_DNA"/>
</dbReference>
<evidence type="ECO:0000313" key="7">
    <source>
        <dbReference type="WBParaSite" id="HDID_0000241401-mRNA-1"/>
    </source>
</evidence>
<dbReference type="PANTHER" id="PTHR11165">
    <property type="entry name" value="SKP1"/>
    <property type="match status" value="1"/>
</dbReference>
<dbReference type="AlphaFoldDB" id="A0A0R3SCS8"/>
<dbReference type="UniPathway" id="UPA00143"/>
<dbReference type="GO" id="GO:0006511">
    <property type="term" value="P:ubiquitin-dependent protein catabolic process"/>
    <property type="evidence" value="ECO:0007669"/>
    <property type="project" value="InterPro"/>
</dbReference>
<dbReference type="Proteomes" id="UP000321570">
    <property type="component" value="Unassembled WGS sequence"/>
</dbReference>
<dbReference type="GO" id="GO:0016567">
    <property type="term" value="P:protein ubiquitination"/>
    <property type="evidence" value="ECO:0007669"/>
    <property type="project" value="UniProtKB-UniPathway"/>
</dbReference>